<feature type="domain" description="ABC transporter" evidence="7">
    <location>
        <begin position="5"/>
        <end position="234"/>
    </location>
</feature>
<proteinExistence type="predicted"/>
<keyword evidence="9" id="KW-1185">Reference proteome</keyword>
<reference evidence="8" key="1">
    <citation type="submission" date="2022-08" db="EMBL/GenBank/DDBJ databases">
        <authorList>
            <person name="Volokhov D.V."/>
            <person name="Furtak V.A."/>
            <person name="Zagorodnyaya T.A."/>
        </authorList>
    </citation>
    <scope>NUCLEOTIDE SEQUENCE</scope>
    <source>
        <strain evidence="8">CSL10203-ORH2</strain>
    </source>
</reference>
<evidence type="ECO:0000256" key="4">
    <source>
        <dbReference type="ARBA" id="ARBA00022840"/>
    </source>
</evidence>
<dbReference type="InterPro" id="IPR017871">
    <property type="entry name" value="ABC_transporter-like_CS"/>
</dbReference>
<comment type="caution">
    <text evidence="8">The sequence shown here is derived from an EMBL/GenBank/DDBJ whole genome shotgun (WGS) entry which is preliminary data.</text>
</comment>
<dbReference type="InterPro" id="IPR003593">
    <property type="entry name" value="AAA+_ATPase"/>
</dbReference>
<dbReference type="Gene3D" id="3.40.50.300">
    <property type="entry name" value="P-loop containing nucleotide triphosphate hydrolases"/>
    <property type="match status" value="1"/>
</dbReference>
<dbReference type="PROSITE" id="PS50893">
    <property type="entry name" value="ABC_TRANSPORTER_2"/>
    <property type="match status" value="1"/>
</dbReference>
<dbReference type="PANTHER" id="PTHR42794:SF1">
    <property type="entry name" value="HEMIN IMPORT ATP-BINDING PROTEIN HMUV"/>
    <property type="match status" value="1"/>
</dbReference>
<evidence type="ECO:0000259" key="7">
    <source>
        <dbReference type="PROSITE" id="PS50893"/>
    </source>
</evidence>
<dbReference type="SMART" id="SM00382">
    <property type="entry name" value="AAA"/>
    <property type="match status" value="1"/>
</dbReference>
<reference evidence="8" key="2">
    <citation type="journal article" date="2023" name="Curr. Microbiol.">
        <title>Neisseria montereyensis sp. nov., Isolated from Oropharynx of California Sea Lion (Zalophus californianus): Genomic, Phylogenetic, and Phenotypic Study.</title>
        <authorList>
            <person name="Volokhov D.V."/>
            <person name="Zagorodnyaya T.A."/>
            <person name="Furtak V.A."/>
            <person name="Nattanmai G."/>
            <person name="Randall L."/>
            <person name="Jose S."/>
            <person name="Gao Y."/>
            <person name="Gulland F.M."/>
            <person name="Eisenberg T."/>
            <person name="Delmonte P."/>
            <person name="Blom J."/>
            <person name="Mitchell K.K."/>
        </authorList>
    </citation>
    <scope>NUCLEOTIDE SEQUENCE</scope>
    <source>
        <strain evidence="8">CSL10203-ORH2</strain>
    </source>
</reference>
<dbReference type="Proteomes" id="UP001166947">
    <property type="component" value="Unassembled WGS sequence"/>
</dbReference>
<sequence length="248" mass="27565">MQTAFSIRNLLVETKNKTLLTIDKLDIPAGCHTAVIGPNGAGKSTLLKALIGLAGKGEITLFDHAVPPQLKQGKVAWVGQHGQYQMPLTLEEYVRLGVQNGSAWPFQTASKSSEDITELLTYFDLQDLAGKRIQTLSGGERQRANIVRALLQKAPVVLLDEPCNHLDIRHQHGLMHYLNTRRNEFSAVMVLHDLNLAARYAQYIVLLDKGSIVAAGTPEEVMQPDRLEAVYHWQIRRIDDGDTVYFGT</sequence>
<keyword evidence="1" id="KW-0813">Transport</keyword>
<evidence type="ECO:0000256" key="3">
    <source>
        <dbReference type="ARBA" id="ARBA00022741"/>
    </source>
</evidence>
<gene>
    <name evidence="8" type="ORF">NXS09_03770</name>
</gene>
<dbReference type="InterPro" id="IPR003439">
    <property type="entry name" value="ABC_transporter-like_ATP-bd"/>
</dbReference>
<keyword evidence="2" id="KW-0472">Membrane</keyword>
<keyword evidence="5" id="KW-1278">Translocase</keyword>
<evidence type="ECO:0000256" key="6">
    <source>
        <dbReference type="ARBA" id="ARBA00037066"/>
    </source>
</evidence>
<accession>A0ABT2FBC0</accession>
<keyword evidence="4 8" id="KW-0067">ATP-binding</keyword>
<evidence type="ECO:0000313" key="8">
    <source>
        <dbReference type="EMBL" id="MCS4533417.1"/>
    </source>
</evidence>
<dbReference type="GO" id="GO:0005524">
    <property type="term" value="F:ATP binding"/>
    <property type="evidence" value="ECO:0007669"/>
    <property type="project" value="UniProtKB-KW"/>
</dbReference>
<evidence type="ECO:0000313" key="9">
    <source>
        <dbReference type="Proteomes" id="UP001166947"/>
    </source>
</evidence>
<keyword evidence="3" id="KW-0547">Nucleotide-binding</keyword>
<evidence type="ECO:0000256" key="2">
    <source>
        <dbReference type="ARBA" id="ARBA00022475"/>
    </source>
</evidence>
<keyword evidence="2" id="KW-1003">Cell membrane</keyword>
<name>A0ABT2FBC0_9NEIS</name>
<dbReference type="SUPFAM" id="SSF52540">
    <property type="entry name" value="P-loop containing nucleoside triphosphate hydrolases"/>
    <property type="match status" value="1"/>
</dbReference>
<evidence type="ECO:0000256" key="1">
    <source>
        <dbReference type="ARBA" id="ARBA00022448"/>
    </source>
</evidence>
<organism evidence="8 9">
    <name type="scientific">Neisseria montereyensis</name>
    <dbReference type="NCBI Taxonomy" id="2973938"/>
    <lineage>
        <taxon>Bacteria</taxon>
        <taxon>Pseudomonadati</taxon>
        <taxon>Pseudomonadota</taxon>
        <taxon>Betaproteobacteria</taxon>
        <taxon>Neisseriales</taxon>
        <taxon>Neisseriaceae</taxon>
        <taxon>Neisseria</taxon>
    </lineage>
</organism>
<dbReference type="Pfam" id="PF00005">
    <property type="entry name" value="ABC_tran"/>
    <property type="match status" value="1"/>
</dbReference>
<protein>
    <submittedName>
        <fullName evidence="8">ABC transporter ATP-binding protein</fullName>
    </submittedName>
</protein>
<dbReference type="EMBL" id="JANUXW010000002">
    <property type="protein sequence ID" value="MCS4533417.1"/>
    <property type="molecule type" value="Genomic_DNA"/>
</dbReference>
<comment type="function">
    <text evidence="6">Part of the ABC transporter complex HmuTUV involved in hemin import. Responsible for energy coupling to the transport system.</text>
</comment>
<dbReference type="CDD" id="cd03214">
    <property type="entry name" value="ABC_Iron-Siderophores_B12_Hemin"/>
    <property type="match status" value="1"/>
</dbReference>
<evidence type="ECO:0000256" key="5">
    <source>
        <dbReference type="ARBA" id="ARBA00022967"/>
    </source>
</evidence>
<dbReference type="PROSITE" id="PS00211">
    <property type="entry name" value="ABC_TRANSPORTER_1"/>
    <property type="match status" value="1"/>
</dbReference>
<dbReference type="RefSeq" id="WP_259291215.1">
    <property type="nucleotide sequence ID" value="NZ_JANUXW010000002.1"/>
</dbReference>
<dbReference type="PANTHER" id="PTHR42794">
    <property type="entry name" value="HEMIN IMPORT ATP-BINDING PROTEIN HMUV"/>
    <property type="match status" value="1"/>
</dbReference>
<dbReference type="InterPro" id="IPR027417">
    <property type="entry name" value="P-loop_NTPase"/>
</dbReference>